<gene>
    <name evidence="2" type="ORF">WJU22_00465</name>
</gene>
<dbReference type="EMBL" id="CP150096">
    <property type="protein sequence ID" value="WZN46672.1"/>
    <property type="molecule type" value="Genomic_DNA"/>
</dbReference>
<evidence type="ECO:0008006" key="4">
    <source>
        <dbReference type="Google" id="ProtNLM"/>
    </source>
</evidence>
<protein>
    <recommendedName>
        <fullName evidence="4">Cell division protein FtsQ</fullName>
    </recommendedName>
</protein>
<feature type="compositionally biased region" description="Basic and acidic residues" evidence="1">
    <location>
        <begin position="303"/>
        <end position="320"/>
    </location>
</feature>
<proteinExistence type="predicted"/>
<feature type="region of interest" description="Disordered" evidence="1">
    <location>
        <begin position="294"/>
        <end position="350"/>
    </location>
</feature>
<sequence>MQPKTKTAMKRIATALLWGGALTGFVVLLAAAVNDKNDTKCKGIRVTLKGDDRNAFVDVKDVKAIITGDKSLNPTNKPISEVNLAQLEKIVERDPWIRSAQLFIDNNDLLQVDVEQRDPLARVFTFSGNSFYLDADGERIPVSDRFSARVPVFTNFPADAQKLRKEDSLLYAQMRDMAAYIAADTFWNAQVEQVVITEDRRFEFIPKLGDHVVYFGDGTDVANKFDRLLVFYKEGLSKAGWNTYTRLNVAFKDQVIGTRRDGKSAPPPPMYKDSSAADIAVTDDDAAVVAPVAPVTAAAAPRPAEKKPEKKVEKKQEKPAAKPQKQTPKPASAERQPRAVYQKPNQRNRN</sequence>
<keyword evidence="3" id="KW-1185">Reference proteome</keyword>
<evidence type="ECO:0000313" key="2">
    <source>
        <dbReference type="EMBL" id="WZN46672.1"/>
    </source>
</evidence>
<name>A0ABZ2Z5P8_9BACT</name>
<evidence type="ECO:0000313" key="3">
    <source>
        <dbReference type="Proteomes" id="UP001449657"/>
    </source>
</evidence>
<dbReference type="RefSeq" id="WP_341841361.1">
    <property type="nucleotide sequence ID" value="NZ_CP149792.1"/>
</dbReference>
<dbReference type="Proteomes" id="UP001449657">
    <property type="component" value="Chromosome"/>
</dbReference>
<organism evidence="2 3">
    <name type="scientific">Chitinophaga caseinilytica</name>
    <dbReference type="NCBI Taxonomy" id="2267521"/>
    <lineage>
        <taxon>Bacteria</taxon>
        <taxon>Pseudomonadati</taxon>
        <taxon>Bacteroidota</taxon>
        <taxon>Chitinophagia</taxon>
        <taxon>Chitinophagales</taxon>
        <taxon>Chitinophagaceae</taxon>
        <taxon>Chitinophaga</taxon>
    </lineage>
</organism>
<evidence type="ECO:0000256" key="1">
    <source>
        <dbReference type="SAM" id="MobiDB-lite"/>
    </source>
</evidence>
<feature type="compositionally biased region" description="Low complexity" evidence="1">
    <location>
        <begin position="321"/>
        <end position="331"/>
    </location>
</feature>
<accession>A0ABZ2Z5P8</accession>
<reference evidence="2 3" key="1">
    <citation type="submission" date="2024-03" db="EMBL/GenBank/DDBJ databases">
        <title>Chitinophaga caseinilytica sp. nov., a casein hydrolysing bacterium isolated from forest soil.</title>
        <authorList>
            <person name="Lee D.S."/>
            <person name="Han D.M."/>
            <person name="Baek J.H."/>
            <person name="Choi D.G."/>
            <person name="Jeon J.H."/>
            <person name="Jeon C.O."/>
        </authorList>
    </citation>
    <scope>NUCLEOTIDE SEQUENCE [LARGE SCALE GENOMIC DNA]</scope>
    <source>
        <strain evidence="2 3">KACC 19118</strain>
    </source>
</reference>